<name>A0A328UFX3_9FIRM</name>
<comment type="caution">
    <text evidence="1">The sequence shown here is derived from an EMBL/GenBank/DDBJ whole genome shotgun (WGS) entry which is preliminary data.</text>
</comment>
<dbReference type="RefSeq" id="WP_112331605.1">
    <property type="nucleotide sequence ID" value="NZ_QLYR01000001.1"/>
</dbReference>
<dbReference type="Proteomes" id="UP000249377">
    <property type="component" value="Unassembled WGS sequence"/>
</dbReference>
<dbReference type="InterPro" id="IPR010254">
    <property type="entry name" value="B12-dep_deHydtase_bsu"/>
</dbReference>
<dbReference type="Pfam" id="PF02288">
    <property type="entry name" value="Dehydratase_MU"/>
    <property type="match status" value="1"/>
</dbReference>
<proteinExistence type="predicted"/>
<dbReference type="EMBL" id="QLYR01000001">
    <property type="protein sequence ID" value="RAQ30408.1"/>
    <property type="molecule type" value="Genomic_DNA"/>
</dbReference>
<dbReference type="InterPro" id="IPR025541">
    <property type="entry name" value="Ppandiol/glycerol_DHydtase_msu"/>
</dbReference>
<dbReference type="NCBIfam" id="NF011616">
    <property type="entry name" value="PRK15042.1"/>
    <property type="match status" value="1"/>
</dbReference>
<dbReference type="AlphaFoldDB" id="A0A328UFX3"/>
<dbReference type="Gene3D" id="3.40.50.10150">
    <property type="entry name" value="B12-dependent dehydatase associated subunit"/>
    <property type="match status" value="1"/>
</dbReference>
<accession>A0A328UFX3</accession>
<keyword evidence="2" id="KW-1185">Reference proteome</keyword>
<dbReference type="InterPro" id="IPR003208">
    <property type="entry name" value="Dehydtase/Dehydtase_re"/>
</dbReference>
<evidence type="ECO:0000313" key="2">
    <source>
        <dbReference type="Proteomes" id="UP000249377"/>
    </source>
</evidence>
<evidence type="ECO:0000313" key="1">
    <source>
        <dbReference type="EMBL" id="RAQ30408.1"/>
    </source>
</evidence>
<organism evidence="1 2">
    <name type="scientific">Hydrogeniiclostridium mannosilyticum</name>
    <dbReference type="NCBI Taxonomy" id="2764322"/>
    <lineage>
        <taxon>Bacteria</taxon>
        <taxon>Bacillati</taxon>
        <taxon>Bacillota</taxon>
        <taxon>Clostridia</taxon>
        <taxon>Eubacteriales</taxon>
        <taxon>Acutalibacteraceae</taxon>
        <taxon>Hydrogeniiclostridium</taxon>
    </lineage>
</organism>
<dbReference type="SUPFAM" id="SSF52968">
    <property type="entry name" value="B12-dependent dehydatase associated subunit"/>
    <property type="match status" value="1"/>
</dbReference>
<reference evidence="1 2" key="1">
    <citation type="submission" date="2018-06" db="EMBL/GenBank/DDBJ databases">
        <title>Noncontiguous genome sequence of Ruminococcaceae bacterium ASD2818.</title>
        <authorList>
            <person name="Chaplin A.V."/>
            <person name="Sokolova S.R."/>
            <person name="Kochetkova T.O."/>
            <person name="Goltsov A.Y."/>
            <person name="Trofimov D.Y."/>
            <person name="Efimov B.A."/>
        </authorList>
    </citation>
    <scope>NUCLEOTIDE SEQUENCE [LARGE SCALE GENOMIC DNA]</scope>
    <source>
        <strain evidence="1 2">ASD2818</strain>
    </source>
</reference>
<protein>
    <submittedName>
        <fullName evidence="1">Glycerol dehydratase</fullName>
    </submittedName>
</protein>
<dbReference type="PIRSF" id="PIRSF018506">
    <property type="entry name" value="Prpndl_dhdrts_md"/>
    <property type="match status" value="1"/>
</dbReference>
<gene>
    <name evidence="1" type="ORF">DPQ25_02580</name>
</gene>
<sequence length="230" mass="24588">MAYDEKLVAEITRRVVEALAGKEPAAASSSPANAGSAAPAAAAASEDGFTIREIGEAQVGTYPDEVVIGLAPAFGTAQKKTIVGVPHSQVLREIAAGIEEEGLKPRFIKVVDISDVSFIARRAATYSGSGIGIGIQSKGTTVIHQKDLFPLSNLELFPQAPLITLEMYRKIGKNAARYAKGQSPVPIEAENDCMVRPAFQTKAAILHIKETREIRPGQAPVQLEVKWRDE</sequence>